<evidence type="ECO:0000256" key="1">
    <source>
        <dbReference type="ARBA" id="ARBA00004496"/>
    </source>
</evidence>
<accession>A0A7I7KYQ1</accession>
<keyword evidence="4" id="KW-0143">Chaperone</keyword>
<evidence type="ECO:0000313" key="6">
    <source>
        <dbReference type="Proteomes" id="UP000465866"/>
    </source>
</evidence>
<dbReference type="Pfam" id="PF14011">
    <property type="entry name" value="ESX-1_EspG"/>
    <property type="match status" value="1"/>
</dbReference>
<dbReference type="KEGG" id="mcoo:MCOO_30980"/>
<dbReference type="EMBL" id="AP022569">
    <property type="protein sequence ID" value="BBX47083.1"/>
    <property type="molecule type" value="Genomic_DNA"/>
</dbReference>
<evidence type="ECO:0000256" key="4">
    <source>
        <dbReference type="ARBA" id="ARBA00023186"/>
    </source>
</evidence>
<keyword evidence="3" id="KW-0963">Cytoplasm</keyword>
<name>A0A7I7KYQ1_9MYCO</name>
<comment type="subcellular location">
    <subcellularLocation>
        <location evidence="1">Cytoplasm</location>
    </subcellularLocation>
</comment>
<dbReference type="RefSeq" id="WP_163777285.1">
    <property type="nucleotide sequence ID" value="NZ_AP022569.1"/>
</dbReference>
<dbReference type="GO" id="GO:0005737">
    <property type="term" value="C:cytoplasm"/>
    <property type="evidence" value="ECO:0007669"/>
    <property type="project" value="UniProtKB-SubCell"/>
</dbReference>
<dbReference type="InterPro" id="IPR025734">
    <property type="entry name" value="EspG"/>
</dbReference>
<reference evidence="5 6" key="1">
    <citation type="journal article" date="2019" name="Emerg. Microbes Infect.">
        <title>Comprehensive subspecies identification of 175 nontuberculous mycobacteria species based on 7547 genomic profiles.</title>
        <authorList>
            <person name="Matsumoto Y."/>
            <person name="Kinjo T."/>
            <person name="Motooka D."/>
            <person name="Nabeya D."/>
            <person name="Jung N."/>
            <person name="Uechi K."/>
            <person name="Horii T."/>
            <person name="Iida T."/>
            <person name="Fujita J."/>
            <person name="Nakamura S."/>
        </authorList>
    </citation>
    <scope>NUCLEOTIDE SEQUENCE [LARGE SCALE GENOMIC DNA]</scope>
    <source>
        <strain evidence="5 6">JCM 12404</strain>
    </source>
</reference>
<gene>
    <name evidence="5" type="primary">espG2</name>
    <name evidence="5" type="ORF">MCOO_30980</name>
</gene>
<organism evidence="5 6">
    <name type="scientific">Mycobacterium cookii</name>
    <dbReference type="NCBI Taxonomy" id="1775"/>
    <lineage>
        <taxon>Bacteria</taxon>
        <taxon>Bacillati</taxon>
        <taxon>Actinomycetota</taxon>
        <taxon>Actinomycetes</taxon>
        <taxon>Mycobacteriales</taxon>
        <taxon>Mycobacteriaceae</taxon>
        <taxon>Mycobacterium</taxon>
    </lineage>
</organism>
<comment type="similarity">
    <text evidence="2">Belongs to the EspG family.</text>
</comment>
<evidence type="ECO:0000256" key="3">
    <source>
        <dbReference type="ARBA" id="ARBA00022490"/>
    </source>
</evidence>
<evidence type="ECO:0000313" key="5">
    <source>
        <dbReference type="EMBL" id="BBX47083.1"/>
    </source>
</evidence>
<sequence length="278" mass="30135">MLTTTVDGLWVLQILTGIETIAPELGLRSIRPSVETRHAALAHPIVAELRDAGVIDESATVDPAVVEWLTVLSRRDVALLVSVRTPDNRDKPSGALLARFAEWWVVIERSEDVVRIAGAGTSTAEGAANAIIRSQIERLCGANIPARLRPVTLDADALREKATSRDALDAFLLTQRLDNDQVQILKIAADPERSAQAGIVALQSGQALAGATRTHVEQSAVTIIDTPEGRLVAEHEHSGGKRWMILAPGTASNIATAVNRMMRRLPANEEWFSYRKVV</sequence>
<protein>
    <submittedName>
        <fullName evidence="5">ESX-2 secretion-associated protein EspG2</fullName>
    </submittedName>
</protein>
<keyword evidence="6" id="KW-1185">Reference proteome</keyword>
<dbReference type="Proteomes" id="UP000465866">
    <property type="component" value="Chromosome"/>
</dbReference>
<proteinExistence type="inferred from homology"/>
<evidence type="ECO:0000256" key="2">
    <source>
        <dbReference type="ARBA" id="ARBA00006411"/>
    </source>
</evidence>
<dbReference type="AlphaFoldDB" id="A0A7I7KYQ1"/>